<dbReference type="Gene3D" id="3.40.50.11240">
    <property type="entry name" value="Ethanolamine ammonia-lyase light chain (EutC)"/>
    <property type="match status" value="1"/>
</dbReference>
<evidence type="ECO:0000256" key="5">
    <source>
        <dbReference type="HAMAP-Rule" id="MF_00601"/>
    </source>
</evidence>
<dbReference type="EC" id="4.3.1.7" evidence="5"/>
<reference evidence="7" key="1">
    <citation type="journal article" date="2019" name="Int. J. Syst. Evol. Microbiol.">
        <title>The Global Catalogue of Microorganisms (GCM) 10K type strain sequencing project: providing services to taxonomists for standard genome sequencing and annotation.</title>
        <authorList>
            <consortium name="The Broad Institute Genomics Platform"/>
            <consortium name="The Broad Institute Genome Sequencing Center for Infectious Disease"/>
            <person name="Wu L."/>
            <person name="Ma J."/>
        </authorList>
    </citation>
    <scope>NUCLEOTIDE SEQUENCE [LARGE SCALE GENOMIC DNA]</scope>
    <source>
        <strain evidence="7">CECT 7956</strain>
    </source>
</reference>
<keyword evidence="2 5" id="KW-0456">Lyase</keyword>
<feature type="binding site" evidence="5">
    <location>
        <position position="149"/>
    </location>
    <ligand>
        <name>adenosylcob(III)alamin</name>
        <dbReference type="ChEBI" id="CHEBI:18408"/>
    </ligand>
</feature>
<gene>
    <name evidence="5 6" type="primary">eutC</name>
    <name evidence="6" type="ORF">ACFOOI_20645</name>
</gene>
<comment type="cofactor">
    <cofactor evidence="5">
        <name>adenosylcob(III)alamin</name>
        <dbReference type="ChEBI" id="CHEBI:18408"/>
    </cofactor>
    <text evidence="5">Binds between the large and small subunits.</text>
</comment>
<evidence type="ECO:0000256" key="3">
    <source>
        <dbReference type="ARBA" id="ARBA00023285"/>
    </source>
</evidence>
<keyword evidence="7" id="KW-1185">Reference proteome</keyword>
<dbReference type="PANTHER" id="PTHR39330:SF1">
    <property type="entry name" value="ETHANOLAMINE AMMONIA-LYASE SMALL SUBUNIT"/>
    <property type="match status" value="1"/>
</dbReference>
<comment type="subunit">
    <text evidence="5">The basic unit is a heterodimer which dimerizes to form tetramers. The heterotetramers trimerize; 6 large subunits form a core ring with 6 small subunits projecting outwards.</text>
</comment>
<comment type="similarity">
    <text evidence="5">Belongs to the EutC family.</text>
</comment>
<accession>A0ABV7Z1Q0</accession>
<comment type="subcellular location">
    <subcellularLocation>
        <location evidence="5">Bacterial microcompartment</location>
    </subcellularLocation>
</comment>
<name>A0ABV7Z1Q0_9BACT</name>
<comment type="caution">
    <text evidence="6">The sequence shown here is derived from an EMBL/GenBank/DDBJ whole genome shotgun (WGS) entry which is preliminary data.</text>
</comment>
<dbReference type="GO" id="GO:0008851">
    <property type="term" value="F:ethanolamine ammonia-lyase activity"/>
    <property type="evidence" value="ECO:0007669"/>
    <property type="project" value="UniProtKB-EC"/>
</dbReference>
<comment type="pathway">
    <text evidence="5">Amine and polyamine degradation; ethanolamine degradation.</text>
</comment>
<dbReference type="NCBIfam" id="NF003971">
    <property type="entry name" value="PRK05465.1"/>
    <property type="match status" value="1"/>
</dbReference>
<comment type="catalytic activity">
    <reaction evidence="5">
        <text>ethanolamine = acetaldehyde + NH4(+)</text>
        <dbReference type="Rhea" id="RHEA:15313"/>
        <dbReference type="ChEBI" id="CHEBI:15343"/>
        <dbReference type="ChEBI" id="CHEBI:28938"/>
        <dbReference type="ChEBI" id="CHEBI:57603"/>
        <dbReference type="EC" id="4.3.1.7"/>
    </reaction>
</comment>
<dbReference type="PIRSF" id="PIRSF018982">
    <property type="entry name" value="EutC"/>
    <property type="match status" value="1"/>
</dbReference>
<sequence length="243" mass="26994">MNIEKQNQWQKLKEHTNARVALGSVGIGMPLSEVLALKLAHAQAKDAIETTLDSELLKKQTEALGVPFYSFKSKVKDRKEYLKRPDLGRCLDADQIHQGKNQFDILFVLTDGLSAEAVNQNAFDVLKLAIPKLINTYSIAIAVVEQGRVAIGDELSELFHSKFTALFIGERPGLSSPVSMGIYTTYEARAGFTDEKRNCISNIHQNGFSTEEASILLNYLILNSFELKISGVNLKIDLKKLLP</sequence>
<keyword evidence="1 5" id="KW-0846">Cobalamin</keyword>
<dbReference type="Gene3D" id="1.10.30.40">
    <property type="entry name" value="Ethanolamine ammonia-lyase light chain (EutC), N-terminal domain"/>
    <property type="match status" value="1"/>
</dbReference>
<dbReference type="InterPro" id="IPR009246">
    <property type="entry name" value="EutC"/>
</dbReference>
<organism evidence="6 7">
    <name type="scientific">Lacihabitans lacunae</name>
    <dbReference type="NCBI Taxonomy" id="1028214"/>
    <lineage>
        <taxon>Bacteria</taxon>
        <taxon>Pseudomonadati</taxon>
        <taxon>Bacteroidota</taxon>
        <taxon>Cytophagia</taxon>
        <taxon>Cytophagales</taxon>
        <taxon>Leadbetterellaceae</taxon>
        <taxon>Lacihabitans</taxon>
    </lineage>
</organism>
<dbReference type="HAMAP" id="MF_00601">
    <property type="entry name" value="EutC"/>
    <property type="match status" value="1"/>
</dbReference>
<dbReference type="Proteomes" id="UP001595616">
    <property type="component" value="Unassembled WGS sequence"/>
</dbReference>
<evidence type="ECO:0000313" key="7">
    <source>
        <dbReference type="Proteomes" id="UP001595616"/>
    </source>
</evidence>
<keyword evidence="4 5" id="KW-1283">Bacterial microcompartment</keyword>
<proteinExistence type="inferred from homology"/>
<keyword evidence="3 5" id="KW-0170">Cobalt</keyword>
<evidence type="ECO:0000256" key="4">
    <source>
        <dbReference type="ARBA" id="ARBA00024446"/>
    </source>
</evidence>
<comment type="function">
    <text evidence="5">Catalyzes the deamination of various vicinal amino-alcohols to oxo compounds. Allows this organism to utilize ethanolamine as the sole source of nitrogen and carbon in the presence of external vitamin B12.</text>
</comment>
<evidence type="ECO:0000256" key="2">
    <source>
        <dbReference type="ARBA" id="ARBA00023239"/>
    </source>
</evidence>
<dbReference type="InterPro" id="IPR042251">
    <property type="entry name" value="EutC_C"/>
</dbReference>
<dbReference type="RefSeq" id="WP_379839991.1">
    <property type="nucleotide sequence ID" value="NZ_JBHRYQ010000001.1"/>
</dbReference>
<feature type="binding site" evidence="5">
    <location>
        <position position="170"/>
    </location>
    <ligand>
        <name>adenosylcob(III)alamin</name>
        <dbReference type="ChEBI" id="CHEBI:18408"/>
    </ligand>
</feature>
<dbReference type="PANTHER" id="PTHR39330">
    <property type="entry name" value="ETHANOLAMINE AMMONIA-LYASE LIGHT CHAIN"/>
    <property type="match status" value="1"/>
</dbReference>
<dbReference type="InterPro" id="IPR042255">
    <property type="entry name" value="EutC_N"/>
</dbReference>
<evidence type="ECO:0000256" key="1">
    <source>
        <dbReference type="ARBA" id="ARBA00022628"/>
    </source>
</evidence>
<feature type="binding site" evidence="5">
    <location>
        <position position="199"/>
    </location>
    <ligand>
        <name>adenosylcob(III)alamin</name>
        <dbReference type="ChEBI" id="CHEBI:18408"/>
    </ligand>
</feature>
<dbReference type="Pfam" id="PF05985">
    <property type="entry name" value="EutC"/>
    <property type="match status" value="1"/>
</dbReference>
<evidence type="ECO:0000313" key="6">
    <source>
        <dbReference type="EMBL" id="MFC3813086.1"/>
    </source>
</evidence>
<dbReference type="EMBL" id="JBHRYQ010000001">
    <property type="protein sequence ID" value="MFC3813086.1"/>
    <property type="molecule type" value="Genomic_DNA"/>
</dbReference>
<protein>
    <recommendedName>
        <fullName evidence="5">Ethanolamine ammonia-lyase small subunit</fullName>
        <shortName evidence="5">EAL small subunit</shortName>
        <ecNumber evidence="5">4.3.1.7</ecNumber>
    </recommendedName>
</protein>